<accession>A0A9X4MIG8</accession>
<evidence type="ECO:0000313" key="3">
    <source>
        <dbReference type="Proteomes" id="UP001154240"/>
    </source>
</evidence>
<dbReference type="EMBL" id="JAPHEH010000001">
    <property type="protein sequence ID" value="MDG4476966.1"/>
    <property type="molecule type" value="Genomic_DNA"/>
</dbReference>
<gene>
    <name evidence="2" type="ORF">OLX77_12460</name>
</gene>
<dbReference type="Proteomes" id="UP001154240">
    <property type="component" value="Unassembled WGS sequence"/>
</dbReference>
<keyword evidence="1" id="KW-0812">Transmembrane</keyword>
<keyword evidence="3" id="KW-1185">Reference proteome</keyword>
<protein>
    <submittedName>
        <fullName evidence="2">Uncharacterized protein</fullName>
    </submittedName>
</protein>
<evidence type="ECO:0000313" key="2">
    <source>
        <dbReference type="EMBL" id="MDG4476966.1"/>
    </source>
</evidence>
<organism evidence="2 3">
    <name type="scientific">Thiovibrio frasassiensis</name>
    <dbReference type="NCBI Taxonomy" id="2984131"/>
    <lineage>
        <taxon>Bacteria</taxon>
        <taxon>Pseudomonadati</taxon>
        <taxon>Thermodesulfobacteriota</taxon>
        <taxon>Desulfobulbia</taxon>
        <taxon>Desulfobulbales</taxon>
        <taxon>Thiovibrionaceae</taxon>
        <taxon>Thiovibrio</taxon>
    </lineage>
</organism>
<comment type="caution">
    <text evidence="2">The sequence shown here is derived from an EMBL/GenBank/DDBJ whole genome shotgun (WGS) entry which is preliminary data.</text>
</comment>
<feature type="transmembrane region" description="Helical" evidence="1">
    <location>
        <begin position="62"/>
        <end position="86"/>
    </location>
</feature>
<keyword evidence="1" id="KW-0472">Membrane</keyword>
<reference evidence="2" key="2">
    <citation type="submission" date="2022-10" db="EMBL/GenBank/DDBJ databases">
        <authorList>
            <person name="Aronson H.S."/>
        </authorList>
    </citation>
    <scope>NUCLEOTIDE SEQUENCE</scope>
    <source>
        <strain evidence="2">RS19-109</strain>
    </source>
</reference>
<dbReference type="RefSeq" id="WP_307633931.1">
    <property type="nucleotide sequence ID" value="NZ_JAPHEH010000001.1"/>
</dbReference>
<sequence length="94" mass="10517">MARRRRQSVFEDIVEVASKLPWKVGLALALVSYLVLHAVAGIQVDQPASVGIMGNFMLKQFVVTFAAFGQVLLPFCFLIGAGWSFFKQREKEQI</sequence>
<evidence type="ECO:0000256" key="1">
    <source>
        <dbReference type="SAM" id="Phobius"/>
    </source>
</evidence>
<feature type="transmembrane region" description="Helical" evidence="1">
    <location>
        <begin position="20"/>
        <end position="42"/>
    </location>
</feature>
<keyword evidence="1" id="KW-1133">Transmembrane helix</keyword>
<name>A0A9X4MIG8_9BACT</name>
<reference evidence="2" key="1">
    <citation type="journal article" date="2022" name="bioRxiv">
        <title>Thiovibrio frasassiensisgen. nov., sp. nov., an autotrophic, elemental sulfur disproportionating bacterium isolated from sulfidic karst sediment, and proposal of Thiovibrionaceae fam. nov.</title>
        <authorList>
            <person name="Aronson H."/>
            <person name="Thomas C."/>
            <person name="Bhattacharyya M."/>
            <person name="Eckstein S."/>
            <person name="Jensen S."/>
            <person name="Barco R."/>
            <person name="Macalady J."/>
            <person name="Amend J."/>
        </authorList>
    </citation>
    <scope>NUCLEOTIDE SEQUENCE</scope>
    <source>
        <strain evidence="2">RS19-109</strain>
    </source>
</reference>
<dbReference type="AlphaFoldDB" id="A0A9X4MIG8"/>
<proteinExistence type="predicted"/>